<dbReference type="EMBL" id="VSSQ01074878">
    <property type="protein sequence ID" value="MPN25635.1"/>
    <property type="molecule type" value="Genomic_DNA"/>
</dbReference>
<reference evidence="1" key="1">
    <citation type="submission" date="2019-08" db="EMBL/GenBank/DDBJ databases">
        <authorList>
            <person name="Kucharzyk K."/>
            <person name="Murdoch R.W."/>
            <person name="Higgins S."/>
            <person name="Loffler F."/>
        </authorList>
    </citation>
    <scope>NUCLEOTIDE SEQUENCE</scope>
</reference>
<organism evidence="1">
    <name type="scientific">bioreactor metagenome</name>
    <dbReference type="NCBI Taxonomy" id="1076179"/>
    <lineage>
        <taxon>unclassified sequences</taxon>
        <taxon>metagenomes</taxon>
        <taxon>ecological metagenomes</taxon>
    </lineage>
</organism>
<comment type="caution">
    <text evidence="1">The sequence shown here is derived from an EMBL/GenBank/DDBJ whole genome shotgun (WGS) entry which is preliminary data.</text>
</comment>
<name>A0A645GG15_9ZZZZ</name>
<accession>A0A645GG15</accession>
<evidence type="ECO:0008006" key="2">
    <source>
        <dbReference type="Google" id="ProtNLM"/>
    </source>
</evidence>
<gene>
    <name evidence="1" type="ORF">SDC9_173047</name>
</gene>
<evidence type="ECO:0000313" key="1">
    <source>
        <dbReference type="EMBL" id="MPN25635.1"/>
    </source>
</evidence>
<protein>
    <recommendedName>
        <fullName evidence="2">Calcineurin-like phosphoesterase domain-containing protein</fullName>
    </recommendedName>
</protein>
<proteinExistence type="predicted"/>
<sequence>MGFAPDADCIAWVRSVFDRFPDRVGVLCLHDYLMTELSLSEDGQRFYEEVVTPCSNLYLVLCGHRYNVACLPTFFDDDGDGKPERTVYQMINNYQAAGIEGGSGYMRFLQIDEGRGEMRVYSYSPLLDDYVYYDEPSHGEERYAADPAGEYVQLPLPWLS</sequence>
<dbReference type="AlphaFoldDB" id="A0A645GG15"/>